<accession>A0ABV6IJT8</accession>
<keyword evidence="3" id="KW-1185">Reference proteome</keyword>
<dbReference type="EMBL" id="JBHLXJ010000029">
    <property type="protein sequence ID" value="MFC0351735.1"/>
    <property type="molecule type" value="Genomic_DNA"/>
</dbReference>
<organism evidence="2 3">
    <name type="scientific">Undibacterium danionis</name>
    <dbReference type="NCBI Taxonomy" id="1812100"/>
    <lineage>
        <taxon>Bacteria</taxon>
        <taxon>Pseudomonadati</taxon>
        <taxon>Pseudomonadota</taxon>
        <taxon>Betaproteobacteria</taxon>
        <taxon>Burkholderiales</taxon>
        <taxon>Oxalobacteraceae</taxon>
        <taxon>Undibacterium</taxon>
    </lineage>
</organism>
<dbReference type="Proteomes" id="UP001589844">
    <property type="component" value="Unassembled WGS sequence"/>
</dbReference>
<dbReference type="Gene3D" id="3.90.1340.10">
    <property type="entry name" value="Phage tail collar domain"/>
    <property type="match status" value="1"/>
</dbReference>
<evidence type="ECO:0000259" key="1">
    <source>
        <dbReference type="Pfam" id="PF07484"/>
    </source>
</evidence>
<protein>
    <submittedName>
        <fullName evidence="2">Phage tail protein</fullName>
    </submittedName>
</protein>
<dbReference type="Pfam" id="PF07484">
    <property type="entry name" value="Collar"/>
    <property type="match status" value="1"/>
</dbReference>
<sequence>MSDPYIGEIRLFAGNFAPNGWLFCDGRLLPISGNDALFNLIGTTYGGDGQNTFAIPDMRSRLPIHQGTSNGNNYILGATGGVETVTLTSNQIPSHTHAMVSMAPTGAAPQGNATHQSPLTRYPAGGSTKVFAAIQPDVMLNAAAIESVGNGQPHANLMPFCCINFIISTYGIYPSQF</sequence>
<comment type="caution">
    <text evidence="2">The sequence shown here is derived from an EMBL/GenBank/DDBJ whole genome shotgun (WGS) entry which is preliminary data.</text>
</comment>
<proteinExistence type="predicted"/>
<gene>
    <name evidence="2" type="ORF">ACFFJH_18100</name>
</gene>
<reference evidence="2 3" key="1">
    <citation type="submission" date="2024-09" db="EMBL/GenBank/DDBJ databases">
        <authorList>
            <person name="Sun Q."/>
            <person name="Mori K."/>
        </authorList>
    </citation>
    <scope>NUCLEOTIDE SEQUENCE [LARGE SCALE GENOMIC DNA]</scope>
    <source>
        <strain evidence="2 3">CCM 8677</strain>
    </source>
</reference>
<evidence type="ECO:0000313" key="3">
    <source>
        <dbReference type="Proteomes" id="UP001589844"/>
    </source>
</evidence>
<dbReference type="InterPro" id="IPR037053">
    <property type="entry name" value="Phage_tail_collar_dom_sf"/>
</dbReference>
<dbReference type="InterPro" id="IPR011083">
    <property type="entry name" value="Phage_tail_collar_dom"/>
</dbReference>
<evidence type="ECO:0000313" key="2">
    <source>
        <dbReference type="EMBL" id="MFC0351735.1"/>
    </source>
</evidence>
<dbReference type="SUPFAM" id="SSF88874">
    <property type="entry name" value="Receptor-binding domain of short tail fibre protein gp12"/>
    <property type="match status" value="1"/>
</dbReference>
<name>A0ABV6IJT8_9BURK</name>
<feature type="domain" description="Phage tail collar" evidence="1">
    <location>
        <begin position="7"/>
        <end position="63"/>
    </location>
</feature>
<dbReference type="RefSeq" id="WP_390214375.1">
    <property type="nucleotide sequence ID" value="NZ_JBHLXJ010000029.1"/>
</dbReference>